<protein>
    <submittedName>
        <fullName evidence="2">Uncharacterized protein LOC107417329</fullName>
    </submittedName>
</protein>
<gene>
    <name evidence="2" type="primary">LOC107417329</name>
</gene>
<dbReference type="GeneID" id="107417329"/>
<sequence length="182" mass="21209">MANSNACIVGYMKEYFALKKNVIDSNEQKLEFENEEMAINYLVENIALMKNETREVTLPEESNARLKDQSANNKEKKRKLVLRIRDMYNTTYTVNEDGSFMDHVQVLSVGLPSSRNIRTSTREIELENPTIIRTSTHEIELENPTNIRTSPGEIKFKRSTNIRTIPRETKTLPARNKRRFVR</sequence>
<accession>A0ABM4A5T4</accession>
<proteinExistence type="predicted"/>
<name>A0ABM4A5T4_ZIZJJ</name>
<evidence type="ECO:0000313" key="2">
    <source>
        <dbReference type="RefSeq" id="XP_060672091.1"/>
    </source>
</evidence>
<evidence type="ECO:0000313" key="1">
    <source>
        <dbReference type="Proteomes" id="UP001652623"/>
    </source>
</evidence>
<keyword evidence="1" id="KW-1185">Reference proteome</keyword>
<dbReference type="Proteomes" id="UP001652623">
    <property type="component" value="Chromosome 4"/>
</dbReference>
<reference evidence="2" key="1">
    <citation type="submission" date="2025-08" db="UniProtKB">
        <authorList>
            <consortium name="RefSeq"/>
        </authorList>
    </citation>
    <scope>IDENTIFICATION</scope>
    <source>
        <tissue evidence="2">Seedling</tissue>
    </source>
</reference>
<organism evidence="1 2">
    <name type="scientific">Ziziphus jujuba</name>
    <name type="common">Chinese jujube</name>
    <name type="synonym">Ziziphus sativa</name>
    <dbReference type="NCBI Taxonomy" id="326968"/>
    <lineage>
        <taxon>Eukaryota</taxon>
        <taxon>Viridiplantae</taxon>
        <taxon>Streptophyta</taxon>
        <taxon>Embryophyta</taxon>
        <taxon>Tracheophyta</taxon>
        <taxon>Spermatophyta</taxon>
        <taxon>Magnoliopsida</taxon>
        <taxon>eudicotyledons</taxon>
        <taxon>Gunneridae</taxon>
        <taxon>Pentapetalae</taxon>
        <taxon>rosids</taxon>
        <taxon>fabids</taxon>
        <taxon>Rosales</taxon>
        <taxon>Rhamnaceae</taxon>
        <taxon>Paliureae</taxon>
        <taxon>Ziziphus</taxon>
    </lineage>
</organism>
<dbReference type="RefSeq" id="XP_060672091.1">
    <property type="nucleotide sequence ID" value="XM_060816108.1"/>
</dbReference>